<evidence type="ECO:0000259" key="21">
    <source>
        <dbReference type="PROSITE" id="PS50885"/>
    </source>
</evidence>
<comment type="subcellular location">
    <subcellularLocation>
        <location evidence="4">Cytoplasm</location>
    </subcellularLocation>
    <subcellularLocation>
        <location evidence="3">Membrane</location>
    </subcellularLocation>
</comment>
<evidence type="ECO:0000256" key="9">
    <source>
        <dbReference type="ARBA" id="ARBA00022553"/>
    </source>
</evidence>
<dbReference type="InterPro" id="IPR005467">
    <property type="entry name" value="His_kinase_dom"/>
</dbReference>
<dbReference type="CDD" id="cd16917">
    <property type="entry name" value="HATPase_UhpB-NarQ-NarX-like"/>
    <property type="match status" value="1"/>
</dbReference>
<dbReference type="GO" id="GO:0046872">
    <property type="term" value="F:metal ion binding"/>
    <property type="evidence" value="ECO:0007669"/>
    <property type="project" value="UniProtKB-KW"/>
</dbReference>
<comment type="function">
    <text evidence="16">Member of the two-component regulatory system NreB/NreC involved in the control of dissimilatory nitrate/nitrite reduction in response to oxygen. NreB functions as a direct oxygen sensor histidine kinase which is autophosphorylated, in the absence of oxygen, probably at the conserved histidine residue, and transfers its phosphate group probably to a conserved aspartate residue of NreC. NreB/NreC activates the expression of the nitrate (narGHJI) and nitrite (nir) reductase operons, as well as the putative nitrate transporter gene narT.</text>
</comment>
<evidence type="ECO:0000256" key="3">
    <source>
        <dbReference type="ARBA" id="ARBA00004370"/>
    </source>
</evidence>
<evidence type="ECO:0000313" key="22">
    <source>
        <dbReference type="EMBL" id="BCX89267.1"/>
    </source>
</evidence>
<dbReference type="PRINTS" id="PR00344">
    <property type="entry name" value="BCTRLSENSOR"/>
</dbReference>
<evidence type="ECO:0000256" key="14">
    <source>
        <dbReference type="ARBA" id="ARBA00023012"/>
    </source>
</evidence>
<comment type="cofactor">
    <cofactor evidence="2">
        <name>[4Fe-4S] cluster</name>
        <dbReference type="ChEBI" id="CHEBI:49883"/>
    </cofactor>
</comment>
<comment type="catalytic activity">
    <reaction evidence="1">
        <text>ATP + protein L-histidine = ADP + protein N-phospho-L-histidine.</text>
        <dbReference type="EC" id="2.7.13.3"/>
    </reaction>
</comment>
<evidence type="ECO:0000259" key="20">
    <source>
        <dbReference type="PROSITE" id="PS50109"/>
    </source>
</evidence>
<dbReference type="PROSITE" id="PS50885">
    <property type="entry name" value="HAMP"/>
    <property type="match status" value="1"/>
</dbReference>
<keyword evidence="19" id="KW-0812">Transmembrane</keyword>
<reference evidence="23" key="1">
    <citation type="journal article" date="2024" name="Int. J. Syst. Evol. Microbiol.">
        <title>Methylomarinovum tepidoasis sp. nov., a moderately thermophilic methanotroph of the family Methylothermaceae isolated from a deep-sea hydrothermal field.</title>
        <authorList>
            <person name="Hirayama H."/>
            <person name="Takaki Y."/>
            <person name="Abe M."/>
            <person name="Miyazaki M."/>
            <person name="Uematsu K."/>
            <person name="Matsui Y."/>
            <person name="Takai K."/>
        </authorList>
    </citation>
    <scope>NUCLEOTIDE SEQUENCE [LARGE SCALE GENOMIC DNA]</scope>
    <source>
        <strain evidence="23">IN45</strain>
    </source>
</reference>
<keyword evidence="11" id="KW-0479">Metal-binding</keyword>
<dbReference type="AlphaFoldDB" id="A0AAU9CBD1"/>
<dbReference type="Pfam" id="PF16448">
    <property type="entry name" value="LapD_MoxY_N"/>
    <property type="match status" value="1"/>
</dbReference>
<evidence type="ECO:0000256" key="8">
    <source>
        <dbReference type="ARBA" id="ARBA00022490"/>
    </source>
</evidence>
<feature type="coiled-coil region" evidence="18">
    <location>
        <begin position="221"/>
        <end position="248"/>
    </location>
</feature>
<dbReference type="KEGG" id="meiy:MIN45_P1639"/>
<dbReference type="PROSITE" id="PS50109">
    <property type="entry name" value="HIS_KIN"/>
    <property type="match status" value="1"/>
</dbReference>
<evidence type="ECO:0000256" key="4">
    <source>
        <dbReference type="ARBA" id="ARBA00004496"/>
    </source>
</evidence>
<dbReference type="GO" id="GO:0051539">
    <property type="term" value="F:4 iron, 4 sulfur cluster binding"/>
    <property type="evidence" value="ECO:0007669"/>
    <property type="project" value="UniProtKB-KW"/>
</dbReference>
<accession>A0AAU9CBD1</accession>
<feature type="domain" description="HAMP" evidence="21">
    <location>
        <begin position="174"/>
        <end position="226"/>
    </location>
</feature>
<dbReference type="Gene3D" id="1.20.5.1930">
    <property type="match status" value="1"/>
</dbReference>
<keyword evidence="15" id="KW-0411">Iron-sulfur</keyword>
<dbReference type="InterPro" id="IPR003594">
    <property type="entry name" value="HATPase_dom"/>
</dbReference>
<dbReference type="Proteomes" id="UP001321450">
    <property type="component" value="Chromosome"/>
</dbReference>
<dbReference type="PANTHER" id="PTHR24421:SF58">
    <property type="entry name" value="SIGNAL TRANSDUCTION HISTIDINE-PROTEIN KINASE_PHOSPHATASE UHPB"/>
    <property type="match status" value="1"/>
</dbReference>
<dbReference type="InterPro" id="IPR050482">
    <property type="entry name" value="Sensor_HK_TwoCompSys"/>
</dbReference>
<dbReference type="InterPro" id="IPR036890">
    <property type="entry name" value="HATPase_C_sf"/>
</dbReference>
<dbReference type="GO" id="GO:0046983">
    <property type="term" value="F:protein dimerization activity"/>
    <property type="evidence" value="ECO:0007669"/>
    <property type="project" value="InterPro"/>
</dbReference>
<dbReference type="InterPro" id="IPR011712">
    <property type="entry name" value="Sig_transdc_His_kin_sub3_dim/P"/>
</dbReference>
<dbReference type="RefSeq" id="WP_286291557.1">
    <property type="nucleotide sequence ID" value="NZ_AP024718.1"/>
</dbReference>
<dbReference type="EMBL" id="AP024718">
    <property type="protein sequence ID" value="BCX89267.1"/>
    <property type="molecule type" value="Genomic_DNA"/>
</dbReference>
<evidence type="ECO:0000256" key="2">
    <source>
        <dbReference type="ARBA" id="ARBA00001966"/>
    </source>
</evidence>
<dbReference type="Pfam" id="PF07730">
    <property type="entry name" value="HisKA_3"/>
    <property type="match status" value="1"/>
</dbReference>
<keyword evidence="18" id="KW-0175">Coiled coil</keyword>
<keyword evidence="9" id="KW-0597">Phosphoprotein</keyword>
<sequence>MFTRLNLKTRINLVIAAILLIITFIGSALVIRHVRDSVAEETRSALQLAWEMVEASHLQGPLPDEQAAAWRAMLERLGQLRHVRLFIFQDGAPLPPPLSRPPSDVPAWFARLVQPPPAILEQAISTRQGRVLRVRLVADPADEIAEAWEETQLFLGLILFLAGGCFLAVYQVLGRAFQPVETVLTGLVALEREAYDHRLPDFPEPEWNRIARAFNHCAEVLQQTRRDNRSLTRQLLKVEEEERRALARELHDELGQTLSGIKMLAQSIRNNPKTEAAERAAGLIAAQVDHLFALLRAMIHRLRPLMLDDLGLCAALDALTDGWRQQHADIAIDLRCDPFVERLPAEHQIHVYRIVQEALTNAFRHAQPRKIAIRLEPHQNWLRIAIRDDGAGAEPSRLRQRGYGLRGMRERAESLGGRLQVTTAPGAGFTLTILLPFEEEARDHPCHAGG</sequence>
<evidence type="ECO:0000256" key="13">
    <source>
        <dbReference type="ARBA" id="ARBA00023004"/>
    </source>
</evidence>
<protein>
    <recommendedName>
        <fullName evidence="6">Oxygen sensor histidine kinase NreB</fullName>
        <ecNumber evidence="5">2.7.13.3</ecNumber>
    </recommendedName>
    <alternativeName>
        <fullName evidence="17">Nitrogen regulation protein B</fullName>
    </alternativeName>
</protein>
<dbReference type="InterPro" id="IPR003660">
    <property type="entry name" value="HAMP_dom"/>
</dbReference>
<dbReference type="EC" id="2.7.13.3" evidence="5"/>
<proteinExistence type="predicted"/>
<keyword evidence="23" id="KW-1185">Reference proteome</keyword>
<organism evidence="22 23">
    <name type="scientific">Methylomarinovum tepidoasis</name>
    <dbReference type="NCBI Taxonomy" id="2840183"/>
    <lineage>
        <taxon>Bacteria</taxon>
        <taxon>Pseudomonadati</taxon>
        <taxon>Pseudomonadota</taxon>
        <taxon>Gammaproteobacteria</taxon>
        <taxon>Methylococcales</taxon>
        <taxon>Methylothermaceae</taxon>
        <taxon>Methylomarinovum</taxon>
    </lineage>
</organism>
<evidence type="ECO:0000256" key="17">
    <source>
        <dbReference type="ARBA" id="ARBA00030800"/>
    </source>
</evidence>
<keyword evidence="12 22" id="KW-0418">Kinase</keyword>
<evidence type="ECO:0000256" key="10">
    <source>
        <dbReference type="ARBA" id="ARBA00022679"/>
    </source>
</evidence>
<evidence type="ECO:0000256" key="19">
    <source>
        <dbReference type="SAM" id="Phobius"/>
    </source>
</evidence>
<keyword evidence="14" id="KW-0902">Two-component regulatory system</keyword>
<dbReference type="InterPro" id="IPR032244">
    <property type="entry name" value="LapD_MoxY_N"/>
</dbReference>
<dbReference type="GO" id="GO:0005737">
    <property type="term" value="C:cytoplasm"/>
    <property type="evidence" value="ECO:0007669"/>
    <property type="project" value="UniProtKB-SubCell"/>
</dbReference>
<keyword evidence="13" id="KW-0408">Iron</keyword>
<evidence type="ECO:0000256" key="11">
    <source>
        <dbReference type="ARBA" id="ARBA00022723"/>
    </source>
</evidence>
<dbReference type="SMART" id="SM00387">
    <property type="entry name" value="HATPase_c"/>
    <property type="match status" value="1"/>
</dbReference>
<keyword evidence="19" id="KW-0472">Membrane</keyword>
<keyword evidence="19" id="KW-1133">Transmembrane helix</keyword>
<evidence type="ECO:0000256" key="16">
    <source>
        <dbReference type="ARBA" id="ARBA00024827"/>
    </source>
</evidence>
<name>A0AAU9CBD1_9GAMM</name>
<dbReference type="Gene3D" id="3.30.565.10">
    <property type="entry name" value="Histidine kinase-like ATPase, C-terminal domain"/>
    <property type="match status" value="1"/>
</dbReference>
<dbReference type="InterPro" id="IPR004358">
    <property type="entry name" value="Sig_transdc_His_kin-like_C"/>
</dbReference>
<evidence type="ECO:0000256" key="15">
    <source>
        <dbReference type="ARBA" id="ARBA00023014"/>
    </source>
</evidence>
<evidence type="ECO:0000313" key="23">
    <source>
        <dbReference type="Proteomes" id="UP001321450"/>
    </source>
</evidence>
<gene>
    <name evidence="22" type="ORF">MIN45_P1639</name>
</gene>
<evidence type="ECO:0000256" key="1">
    <source>
        <dbReference type="ARBA" id="ARBA00000085"/>
    </source>
</evidence>
<keyword evidence="10 22" id="KW-0808">Transferase</keyword>
<keyword evidence="8" id="KW-0963">Cytoplasm</keyword>
<dbReference type="Pfam" id="PF02518">
    <property type="entry name" value="HATPase_c"/>
    <property type="match status" value="1"/>
</dbReference>
<keyword evidence="7" id="KW-0004">4Fe-4S</keyword>
<evidence type="ECO:0000256" key="18">
    <source>
        <dbReference type="SAM" id="Coils"/>
    </source>
</evidence>
<feature type="transmembrane region" description="Helical" evidence="19">
    <location>
        <begin position="12"/>
        <end position="31"/>
    </location>
</feature>
<dbReference type="SUPFAM" id="SSF55874">
    <property type="entry name" value="ATPase domain of HSP90 chaperone/DNA topoisomerase II/histidine kinase"/>
    <property type="match status" value="1"/>
</dbReference>
<evidence type="ECO:0000256" key="5">
    <source>
        <dbReference type="ARBA" id="ARBA00012438"/>
    </source>
</evidence>
<evidence type="ECO:0000256" key="7">
    <source>
        <dbReference type="ARBA" id="ARBA00022485"/>
    </source>
</evidence>
<dbReference type="GO" id="GO:0016020">
    <property type="term" value="C:membrane"/>
    <property type="evidence" value="ECO:0007669"/>
    <property type="project" value="UniProtKB-SubCell"/>
</dbReference>
<feature type="domain" description="Histidine kinase" evidence="20">
    <location>
        <begin position="245"/>
        <end position="439"/>
    </location>
</feature>
<evidence type="ECO:0000256" key="6">
    <source>
        <dbReference type="ARBA" id="ARBA00017322"/>
    </source>
</evidence>
<evidence type="ECO:0000256" key="12">
    <source>
        <dbReference type="ARBA" id="ARBA00022777"/>
    </source>
</evidence>
<dbReference type="GO" id="GO:0000155">
    <property type="term" value="F:phosphorelay sensor kinase activity"/>
    <property type="evidence" value="ECO:0007669"/>
    <property type="project" value="InterPro"/>
</dbReference>
<dbReference type="PANTHER" id="PTHR24421">
    <property type="entry name" value="NITRATE/NITRITE SENSOR PROTEIN NARX-RELATED"/>
    <property type="match status" value="1"/>
</dbReference>